<keyword evidence="8 9" id="KW-0413">Isomerase</keyword>
<dbReference type="InterPro" id="IPR044643">
    <property type="entry name" value="TrpF_fam"/>
</dbReference>
<evidence type="ECO:0000313" key="11">
    <source>
        <dbReference type="EMBL" id="PKR82325.1"/>
    </source>
</evidence>
<evidence type="ECO:0000256" key="2">
    <source>
        <dbReference type="ARBA" id="ARBA00004664"/>
    </source>
</evidence>
<evidence type="ECO:0000256" key="5">
    <source>
        <dbReference type="ARBA" id="ARBA00022605"/>
    </source>
</evidence>
<dbReference type="InterPro" id="IPR011060">
    <property type="entry name" value="RibuloseP-bd_barrel"/>
</dbReference>
<gene>
    <name evidence="9" type="primary">trpF</name>
    <name evidence="11" type="ORF">CW751_00405</name>
</gene>
<dbReference type="EC" id="5.3.1.24" evidence="3 9"/>
<feature type="domain" description="N-(5'phosphoribosyl) anthranilate isomerase (PRAI)" evidence="10">
    <location>
        <begin position="4"/>
        <end position="202"/>
    </location>
</feature>
<evidence type="ECO:0000259" key="10">
    <source>
        <dbReference type="Pfam" id="PF00697"/>
    </source>
</evidence>
<dbReference type="InterPro" id="IPR001240">
    <property type="entry name" value="PRAI_dom"/>
</dbReference>
<evidence type="ECO:0000256" key="8">
    <source>
        <dbReference type="ARBA" id="ARBA00023235"/>
    </source>
</evidence>
<evidence type="ECO:0000256" key="7">
    <source>
        <dbReference type="ARBA" id="ARBA00023141"/>
    </source>
</evidence>
<keyword evidence="6 9" id="KW-0822">Tryptophan biosynthesis</keyword>
<dbReference type="Gene3D" id="3.20.20.70">
    <property type="entry name" value="Aldolase class I"/>
    <property type="match status" value="1"/>
</dbReference>
<dbReference type="CDD" id="cd00405">
    <property type="entry name" value="PRAI"/>
    <property type="match status" value="1"/>
</dbReference>
<proteinExistence type="inferred from homology"/>
<dbReference type="UniPathway" id="UPA00035">
    <property type="reaction ID" value="UER00042"/>
</dbReference>
<dbReference type="PANTHER" id="PTHR42894:SF1">
    <property type="entry name" value="N-(5'-PHOSPHORIBOSYL)ANTHRANILATE ISOMERASE"/>
    <property type="match status" value="1"/>
</dbReference>
<sequence>MKIKVCGMKKPENIVGIANLRPDFMGFICYEKSPRYIGHNIIKSINALSSEINKVGVFVNASMEEIKDKSAAFGFDYIQLHGNESASFTKKLNEKGYSIIKAFQTSANFDWSSLKTYTPFVDYFLFDTPTKQYGGSGKKFDWAILKNYTEQTPFFLSGGITNNDIDTIKNLSFEQLIGIDINSKYETEPGLKNIDLVKQTIKQIKK</sequence>
<dbReference type="EMBL" id="PJNI01000001">
    <property type="protein sequence ID" value="PKR82325.1"/>
    <property type="molecule type" value="Genomic_DNA"/>
</dbReference>
<evidence type="ECO:0000256" key="9">
    <source>
        <dbReference type="HAMAP-Rule" id="MF_00135"/>
    </source>
</evidence>
<evidence type="ECO:0000313" key="12">
    <source>
        <dbReference type="Proteomes" id="UP000236654"/>
    </source>
</evidence>
<dbReference type="InterPro" id="IPR013785">
    <property type="entry name" value="Aldolase_TIM"/>
</dbReference>
<evidence type="ECO:0000256" key="3">
    <source>
        <dbReference type="ARBA" id="ARBA00012572"/>
    </source>
</evidence>
<comment type="catalytic activity">
    <reaction evidence="1 9">
        <text>N-(5-phospho-beta-D-ribosyl)anthranilate = 1-(2-carboxyphenylamino)-1-deoxy-D-ribulose 5-phosphate</text>
        <dbReference type="Rhea" id="RHEA:21540"/>
        <dbReference type="ChEBI" id="CHEBI:18277"/>
        <dbReference type="ChEBI" id="CHEBI:58613"/>
        <dbReference type="EC" id="5.3.1.24"/>
    </reaction>
</comment>
<dbReference type="Pfam" id="PF00697">
    <property type="entry name" value="PRAI"/>
    <property type="match status" value="1"/>
</dbReference>
<dbReference type="SUPFAM" id="SSF51366">
    <property type="entry name" value="Ribulose-phoshate binding barrel"/>
    <property type="match status" value="1"/>
</dbReference>
<dbReference type="Proteomes" id="UP000236654">
    <property type="component" value="Unassembled WGS sequence"/>
</dbReference>
<organism evidence="11 12">
    <name type="scientific">Brumimicrobium salinarum</name>
    <dbReference type="NCBI Taxonomy" id="2058658"/>
    <lineage>
        <taxon>Bacteria</taxon>
        <taxon>Pseudomonadati</taxon>
        <taxon>Bacteroidota</taxon>
        <taxon>Flavobacteriia</taxon>
        <taxon>Flavobacteriales</taxon>
        <taxon>Crocinitomicaceae</taxon>
        <taxon>Brumimicrobium</taxon>
    </lineage>
</organism>
<protein>
    <recommendedName>
        <fullName evidence="4 9">N-(5'-phosphoribosyl)anthranilate isomerase</fullName>
        <shortName evidence="9">PRAI</shortName>
        <ecNumber evidence="3 9">5.3.1.24</ecNumber>
    </recommendedName>
</protein>
<dbReference type="GO" id="GO:0004640">
    <property type="term" value="F:phosphoribosylanthranilate isomerase activity"/>
    <property type="evidence" value="ECO:0007669"/>
    <property type="project" value="UniProtKB-UniRule"/>
</dbReference>
<dbReference type="OrthoDB" id="9786954at2"/>
<keyword evidence="12" id="KW-1185">Reference proteome</keyword>
<dbReference type="HAMAP" id="MF_00135">
    <property type="entry name" value="PRAI"/>
    <property type="match status" value="1"/>
</dbReference>
<comment type="pathway">
    <text evidence="2 9">Amino-acid biosynthesis; L-tryptophan biosynthesis; L-tryptophan from chorismate: step 3/5.</text>
</comment>
<name>A0A2I0R6X3_9FLAO</name>
<evidence type="ECO:0000256" key="6">
    <source>
        <dbReference type="ARBA" id="ARBA00022822"/>
    </source>
</evidence>
<reference evidence="11 12" key="1">
    <citation type="submission" date="2017-12" db="EMBL/GenBank/DDBJ databases">
        <title>The draft genome sequence of Brumimicrobium saltpan LHR20.</title>
        <authorList>
            <person name="Do Z.-J."/>
            <person name="Luo H.-R."/>
        </authorList>
    </citation>
    <scope>NUCLEOTIDE SEQUENCE [LARGE SCALE GENOMIC DNA]</scope>
    <source>
        <strain evidence="11 12">LHR20</strain>
    </source>
</reference>
<accession>A0A2I0R6X3</accession>
<comment type="similarity">
    <text evidence="9">Belongs to the TrpF family.</text>
</comment>
<keyword evidence="7 9" id="KW-0057">Aromatic amino acid biosynthesis</keyword>
<dbReference type="RefSeq" id="WP_101333509.1">
    <property type="nucleotide sequence ID" value="NZ_PJNI01000001.1"/>
</dbReference>
<dbReference type="PANTHER" id="PTHR42894">
    <property type="entry name" value="N-(5'-PHOSPHORIBOSYL)ANTHRANILATE ISOMERASE"/>
    <property type="match status" value="1"/>
</dbReference>
<evidence type="ECO:0000256" key="4">
    <source>
        <dbReference type="ARBA" id="ARBA00022272"/>
    </source>
</evidence>
<dbReference type="AlphaFoldDB" id="A0A2I0R6X3"/>
<keyword evidence="5 9" id="KW-0028">Amino-acid biosynthesis</keyword>
<evidence type="ECO:0000256" key="1">
    <source>
        <dbReference type="ARBA" id="ARBA00001164"/>
    </source>
</evidence>
<dbReference type="GO" id="GO:0000162">
    <property type="term" value="P:L-tryptophan biosynthetic process"/>
    <property type="evidence" value="ECO:0007669"/>
    <property type="project" value="UniProtKB-UniRule"/>
</dbReference>
<comment type="caution">
    <text evidence="11">The sequence shown here is derived from an EMBL/GenBank/DDBJ whole genome shotgun (WGS) entry which is preliminary data.</text>
</comment>